<evidence type="ECO:0000313" key="3">
    <source>
        <dbReference type="Proteomes" id="UP000289152"/>
    </source>
</evidence>
<dbReference type="Proteomes" id="UP000289152">
    <property type="component" value="Unassembled WGS sequence"/>
</dbReference>
<dbReference type="EMBL" id="SDIL01000017">
    <property type="protein sequence ID" value="RXK40563.1"/>
    <property type="molecule type" value="Genomic_DNA"/>
</dbReference>
<accession>A0A4Q1BRG8</accession>
<organism evidence="2 3">
    <name type="scientific">Tremella mesenterica</name>
    <name type="common">Jelly fungus</name>
    <dbReference type="NCBI Taxonomy" id="5217"/>
    <lineage>
        <taxon>Eukaryota</taxon>
        <taxon>Fungi</taxon>
        <taxon>Dikarya</taxon>
        <taxon>Basidiomycota</taxon>
        <taxon>Agaricomycotina</taxon>
        <taxon>Tremellomycetes</taxon>
        <taxon>Tremellales</taxon>
        <taxon>Tremellaceae</taxon>
        <taxon>Tremella</taxon>
    </lineage>
</organism>
<evidence type="ECO:0000313" key="2">
    <source>
        <dbReference type="EMBL" id="RXK40563.1"/>
    </source>
</evidence>
<protein>
    <submittedName>
        <fullName evidence="2">Uncharacterized protein</fullName>
    </submittedName>
</protein>
<name>A0A4Q1BRG8_TREME</name>
<evidence type="ECO:0000256" key="1">
    <source>
        <dbReference type="SAM" id="MobiDB-lite"/>
    </source>
</evidence>
<dbReference type="AlphaFoldDB" id="A0A4Q1BRG8"/>
<feature type="region of interest" description="Disordered" evidence="1">
    <location>
        <begin position="229"/>
        <end position="282"/>
    </location>
</feature>
<feature type="compositionally biased region" description="Polar residues" evidence="1">
    <location>
        <begin position="249"/>
        <end position="259"/>
    </location>
</feature>
<feature type="compositionally biased region" description="Basic residues" evidence="1">
    <location>
        <begin position="263"/>
        <end position="272"/>
    </location>
</feature>
<dbReference type="InParanoid" id="A0A4Q1BRG8"/>
<feature type="compositionally biased region" description="Polar residues" evidence="1">
    <location>
        <begin position="229"/>
        <end position="242"/>
    </location>
</feature>
<comment type="caution">
    <text evidence="2">The sequence shown here is derived from an EMBL/GenBank/DDBJ whole genome shotgun (WGS) entry which is preliminary data.</text>
</comment>
<gene>
    <name evidence="2" type="ORF">M231_02215</name>
</gene>
<dbReference type="VEuPathDB" id="FungiDB:TREMEDRAFT_58279"/>
<proteinExistence type="predicted"/>
<sequence length="451" mass="50863">MDPVYDPSNMTADLHNDALLEGISPAALFLGSPQPNVWGIMEDTLMFDEFAYDSQNPFTQDYNLPSPFPSGRPTNLDTPLYVSPESLRMSKDFGASQEDENYLQWDSAVTGKVYEEDDEMTWMIGQASFNREEEMYYGSDSSERTHTPEHVPVSFEAQADQAQTIPTILVEEDEETPPPVSRTSWEGGTVVGIAERVKRYRENSLTATREQAYEDDLSDCSFVYESTSSEDPYLQVTKSPKSQTKRATKSSAQTSNSSTKDTHIKKPSRGRQKSTEGSVKKRIRMSVTNPKEWTTVHSSMRQSKSVKRNGHPELAPLFCLIDDQPAPHLDSFYALSRSMGDHLRNWVTDNVEVNVDRVSDKRRKIEQRRLTRECLTSTVMAKWYTQELNLAYSEDPQSLGTMSGKPIDEVLEELEGKGRFTWDSLESQLVSAASNGGTYAGFEVSLKPRKS</sequence>
<reference evidence="2 3" key="1">
    <citation type="submission" date="2016-06" db="EMBL/GenBank/DDBJ databases">
        <title>Evolution of pathogenesis and genome organization in the Tremellales.</title>
        <authorList>
            <person name="Cuomo C."/>
            <person name="Litvintseva A."/>
            <person name="Heitman J."/>
            <person name="Chen Y."/>
            <person name="Sun S."/>
            <person name="Springer D."/>
            <person name="Dromer F."/>
            <person name="Young S."/>
            <person name="Zeng Q."/>
            <person name="Chapman S."/>
            <person name="Gujja S."/>
            <person name="Saif S."/>
            <person name="Birren B."/>
        </authorList>
    </citation>
    <scope>NUCLEOTIDE SEQUENCE [LARGE SCALE GENOMIC DNA]</scope>
    <source>
        <strain evidence="2 3">ATCC 28783</strain>
    </source>
</reference>
<keyword evidence="3" id="KW-1185">Reference proteome</keyword>